<keyword evidence="3" id="KW-1185">Reference proteome</keyword>
<evidence type="ECO:0000313" key="3">
    <source>
        <dbReference type="Proteomes" id="UP000600139"/>
    </source>
</evidence>
<proteinExistence type="predicted"/>
<organism evidence="2 3">
    <name type="scientific">Luteolibacter yonseiensis</name>
    <dbReference type="NCBI Taxonomy" id="1144680"/>
    <lineage>
        <taxon>Bacteria</taxon>
        <taxon>Pseudomonadati</taxon>
        <taxon>Verrucomicrobiota</taxon>
        <taxon>Verrucomicrobiia</taxon>
        <taxon>Verrucomicrobiales</taxon>
        <taxon>Verrucomicrobiaceae</taxon>
        <taxon>Luteolibacter</taxon>
    </lineage>
</organism>
<sequence>MTTEPQAIEVEVVEIDGVAPVAKSETRDEAPPRQQWQDWQQWQGQIRKLDGRWWPLWVVLGTIALLLLLTFGVVIGLVFVVFKMISAFLRAIFR</sequence>
<comment type="caution">
    <text evidence="2">The sequence shown here is derived from an EMBL/GenBank/DDBJ whole genome shotgun (WGS) entry which is preliminary data.</text>
</comment>
<accession>A0A934RA79</accession>
<dbReference type="EMBL" id="JAENIK010000012">
    <property type="protein sequence ID" value="MBK1817849.1"/>
    <property type="molecule type" value="Genomic_DNA"/>
</dbReference>
<reference evidence="2" key="1">
    <citation type="submission" date="2021-01" db="EMBL/GenBank/DDBJ databases">
        <title>Modified the classification status of verrucomicrobia.</title>
        <authorList>
            <person name="Feng X."/>
        </authorList>
    </citation>
    <scope>NUCLEOTIDE SEQUENCE</scope>
    <source>
        <strain evidence="2">JCM 18052</strain>
    </source>
</reference>
<dbReference type="Proteomes" id="UP000600139">
    <property type="component" value="Unassembled WGS sequence"/>
</dbReference>
<evidence type="ECO:0000256" key="1">
    <source>
        <dbReference type="SAM" id="Phobius"/>
    </source>
</evidence>
<dbReference type="AlphaFoldDB" id="A0A934RA79"/>
<keyword evidence="1" id="KW-1133">Transmembrane helix</keyword>
<protein>
    <submittedName>
        <fullName evidence="2">Uncharacterized protein</fullName>
    </submittedName>
</protein>
<name>A0A934RA79_9BACT</name>
<dbReference type="RefSeq" id="WP_200352777.1">
    <property type="nucleotide sequence ID" value="NZ_BAABHZ010000001.1"/>
</dbReference>
<keyword evidence="1" id="KW-0472">Membrane</keyword>
<gene>
    <name evidence="2" type="ORF">JIN84_19670</name>
</gene>
<feature type="transmembrane region" description="Helical" evidence="1">
    <location>
        <begin position="56"/>
        <end position="82"/>
    </location>
</feature>
<evidence type="ECO:0000313" key="2">
    <source>
        <dbReference type="EMBL" id="MBK1817849.1"/>
    </source>
</evidence>
<keyword evidence="1" id="KW-0812">Transmembrane</keyword>